<feature type="chain" id="PRO_5045486975" evidence="2">
    <location>
        <begin position="25"/>
        <end position="448"/>
    </location>
</feature>
<gene>
    <name evidence="4" type="ORF">QRT03_23570</name>
</gene>
<evidence type="ECO:0000259" key="3">
    <source>
        <dbReference type="Pfam" id="PF13229"/>
    </source>
</evidence>
<evidence type="ECO:0000256" key="2">
    <source>
        <dbReference type="SAM" id="SignalP"/>
    </source>
</evidence>
<feature type="domain" description="Right handed beta helix" evidence="3">
    <location>
        <begin position="139"/>
        <end position="325"/>
    </location>
</feature>
<dbReference type="SMART" id="SM00710">
    <property type="entry name" value="PbH1"/>
    <property type="match status" value="8"/>
</dbReference>
<reference evidence="4 5" key="1">
    <citation type="submission" date="2023-06" db="EMBL/GenBank/DDBJ databases">
        <title>Actinomycetospora Odt1-22.</title>
        <authorList>
            <person name="Supong K."/>
        </authorList>
    </citation>
    <scope>NUCLEOTIDE SEQUENCE [LARGE SCALE GENOMIC DNA]</scope>
    <source>
        <strain evidence="4 5">Odt1-22</strain>
    </source>
</reference>
<evidence type="ECO:0000313" key="5">
    <source>
        <dbReference type="Proteomes" id="UP001231924"/>
    </source>
</evidence>
<dbReference type="EMBL" id="JASVWF010000006">
    <property type="protein sequence ID" value="MDL5158967.1"/>
    <property type="molecule type" value="Genomic_DNA"/>
</dbReference>
<dbReference type="Gene3D" id="2.160.20.10">
    <property type="entry name" value="Single-stranded right-handed beta-helix, Pectin lyase-like"/>
    <property type="match status" value="1"/>
</dbReference>
<organism evidence="4 5">
    <name type="scientific">Actinomycetospora termitidis</name>
    <dbReference type="NCBI Taxonomy" id="3053470"/>
    <lineage>
        <taxon>Bacteria</taxon>
        <taxon>Bacillati</taxon>
        <taxon>Actinomycetota</taxon>
        <taxon>Actinomycetes</taxon>
        <taxon>Pseudonocardiales</taxon>
        <taxon>Pseudonocardiaceae</taxon>
        <taxon>Actinomycetospora</taxon>
    </lineage>
</organism>
<dbReference type="InterPro" id="IPR012334">
    <property type="entry name" value="Pectin_lyas_fold"/>
</dbReference>
<proteinExistence type="predicted"/>
<comment type="caution">
    <text evidence="4">The sequence shown here is derived from an EMBL/GenBank/DDBJ whole genome shotgun (WGS) entry which is preliminary data.</text>
</comment>
<dbReference type="Proteomes" id="UP001231924">
    <property type="component" value="Unassembled WGS sequence"/>
</dbReference>
<dbReference type="InterPro" id="IPR039448">
    <property type="entry name" value="Beta_helix"/>
</dbReference>
<protein>
    <submittedName>
        <fullName evidence="4">Right-handed parallel beta-helix repeat-containing protein</fullName>
    </submittedName>
</protein>
<feature type="signal peptide" evidence="2">
    <location>
        <begin position="1"/>
        <end position="24"/>
    </location>
</feature>
<dbReference type="PROSITE" id="PS51318">
    <property type="entry name" value="TAT"/>
    <property type="match status" value="1"/>
</dbReference>
<evidence type="ECO:0000256" key="1">
    <source>
        <dbReference type="SAM" id="MobiDB-lite"/>
    </source>
</evidence>
<keyword evidence="2" id="KW-0732">Signal</keyword>
<evidence type="ECO:0000313" key="4">
    <source>
        <dbReference type="EMBL" id="MDL5158967.1"/>
    </source>
</evidence>
<dbReference type="InterPro" id="IPR006311">
    <property type="entry name" value="TAT_signal"/>
</dbReference>
<dbReference type="InterPro" id="IPR011050">
    <property type="entry name" value="Pectin_lyase_fold/virulence"/>
</dbReference>
<dbReference type="SUPFAM" id="SSF51126">
    <property type="entry name" value="Pectin lyase-like"/>
    <property type="match status" value="2"/>
</dbReference>
<dbReference type="InterPro" id="IPR006626">
    <property type="entry name" value="PbH1"/>
</dbReference>
<dbReference type="RefSeq" id="WP_286055530.1">
    <property type="nucleotide sequence ID" value="NZ_JASVWF010000006.1"/>
</dbReference>
<keyword evidence="5" id="KW-1185">Reference proteome</keyword>
<accession>A0ABT7MG78</accession>
<sequence length="448" mass="46184">MNSLSRRRLLALAALAAALPSCGAALPAAPRPVYPSRNLAGVAVRSDLQDLIDRTARSGGGTVEIPAGQTFLTAGVVVPAGVDLDVRGTIVRQPNARGVLLTLRGNGATVRGFPGGAVDGNRTAAGERSDVIRVAAADVTITGLDLSNSASNGIAVYGYPRARIESCRITNCRDNGVIVGNAGGDASLIRGNTLAGTDEQNAIFVTASSGSTPTRAFVRDHQILDNVITDVGDTGIESGIHTVNTLVRGNRVEAAKNPGILLRDCTGVRVENCTVTTTGPTIDAYAVVPQTQPSGTEVSSTFTRCTVVGNATRSGFYTDSSGVTVDRPTLSPVDGQATRGTAFLAGAVNDLAVLNATLGNWTTAFWLNYAGNDTTMERITVRAPQINGVDSVYYVPAALTESTLECGTVRGVRRYLFRSPGSTTLAPTSQVVPPAAGSAVGEADTSLP</sequence>
<name>A0ABT7MG78_9PSEU</name>
<dbReference type="Pfam" id="PF13229">
    <property type="entry name" value="Beta_helix"/>
    <property type="match status" value="1"/>
</dbReference>
<feature type="region of interest" description="Disordered" evidence="1">
    <location>
        <begin position="428"/>
        <end position="448"/>
    </location>
</feature>